<keyword evidence="3" id="KW-1185">Reference proteome</keyword>
<evidence type="ECO:0000313" key="3">
    <source>
        <dbReference type="Proteomes" id="UP000093053"/>
    </source>
</evidence>
<dbReference type="PANTHER" id="PTHR42678">
    <property type="entry name" value="AMIDASE"/>
    <property type="match status" value="1"/>
</dbReference>
<evidence type="ECO:0000313" key="2">
    <source>
        <dbReference type="EMBL" id="ANZ41658.1"/>
    </source>
</evidence>
<reference evidence="2 3" key="1">
    <citation type="submission" date="2016-07" db="EMBL/GenBank/DDBJ databases">
        <title>Complete genome sequence of the Lentzea guizhouensis DHS C013.</title>
        <authorList>
            <person name="Cao C."/>
        </authorList>
    </citation>
    <scope>NUCLEOTIDE SEQUENCE [LARGE SCALE GENOMIC DNA]</scope>
    <source>
        <strain evidence="2 3">DHS C013</strain>
    </source>
</reference>
<dbReference type="PANTHER" id="PTHR42678:SF34">
    <property type="entry name" value="OS04G0183300 PROTEIN"/>
    <property type="match status" value="1"/>
</dbReference>
<gene>
    <name evidence="2" type="ORF">BBK82_42630</name>
</gene>
<feature type="domain" description="Amidase" evidence="1">
    <location>
        <begin position="29"/>
        <end position="276"/>
    </location>
</feature>
<dbReference type="Gene3D" id="3.90.1300.10">
    <property type="entry name" value="Amidase signature (AS) domain"/>
    <property type="match status" value="1"/>
</dbReference>
<proteinExistence type="predicted"/>
<dbReference type="InterPro" id="IPR023631">
    <property type="entry name" value="Amidase_dom"/>
</dbReference>
<dbReference type="STRING" id="1586287.BBK82_42630"/>
<dbReference type="SUPFAM" id="SSF75304">
    <property type="entry name" value="Amidase signature (AS) enzymes"/>
    <property type="match status" value="1"/>
</dbReference>
<protein>
    <recommendedName>
        <fullName evidence="1">Amidase domain-containing protein</fullName>
    </recommendedName>
</protein>
<name>A0A1B2HVD2_9PSEU</name>
<sequence length="282" mass="29181">MHPPDADLDRATIPSLGRSMTAGALTSVDLTRAYLRRIADVDPVLRAVLAVDPTALRQARESDLRRERGQSRGPLDGIPVLLKDNIDTRGLATTAGSRALTVPPGADAEVVTRLRAAGAVVLGKTNMTEWGNFRSPWSTSGWSAAGGQTANPHVLDRTPCGSSSGSAVAVAASLAQVAVGTETSGSIVSPAGHAGVVGFKPTPGRISTAGIVPITARRDTAGPMARHVVDAALLMAVMAGSPAAFSAPATLRGARVGVWRRTGFDAEVDRVVAEATRRTRWS</sequence>
<organism evidence="2 3">
    <name type="scientific">Lentzea guizhouensis</name>
    <dbReference type="NCBI Taxonomy" id="1586287"/>
    <lineage>
        <taxon>Bacteria</taxon>
        <taxon>Bacillati</taxon>
        <taxon>Actinomycetota</taxon>
        <taxon>Actinomycetes</taxon>
        <taxon>Pseudonocardiales</taxon>
        <taxon>Pseudonocardiaceae</taxon>
        <taxon>Lentzea</taxon>
    </lineage>
</organism>
<dbReference type="Proteomes" id="UP000093053">
    <property type="component" value="Chromosome"/>
</dbReference>
<dbReference type="EMBL" id="CP016793">
    <property type="protein sequence ID" value="ANZ41658.1"/>
    <property type="molecule type" value="Genomic_DNA"/>
</dbReference>
<dbReference type="Pfam" id="PF01425">
    <property type="entry name" value="Amidase"/>
    <property type="match status" value="1"/>
</dbReference>
<accession>A0A1B2HVD2</accession>
<evidence type="ECO:0000259" key="1">
    <source>
        <dbReference type="Pfam" id="PF01425"/>
    </source>
</evidence>
<dbReference type="InterPro" id="IPR036928">
    <property type="entry name" value="AS_sf"/>
</dbReference>
<dbReference type="KEGG" id="led:BBK82_42630"/>
<dbReference type="AlphaFoldDB" id="A0A1B2HVD2"/>
<dbReference type="RefSeq" id="WP_065919993.1">
    <property type="nucleotide sequence ID" value="NZ_CP016793.1"/>
</dbReference>